<dbReference type="InterPro" id="IPR029063">
    <property type="entry name" value="SAM-dependent_MTases_sf"/>
</dbReference>
<sequence length="198" mass="23206">MDQEFLIRKIEKYADQKGIPIMEKEGIEFLTEFVKLNKVKNILEIGSAIGYSAIKMALVDDDVTVTTIERDKDRYIEAVKNIKKLKLDSRITLIFADAFDFNTDEEYDLIFIDAAKSQYIKFFNKFSKNLKPKGFIITDNINFHGLTYSDKTKLSKNLRQLITKIEKYIDFLKSNKDFKTRFFEVGDGIAISRRRRKK</sequence>
<dbReference type="GO" id="GO:0008757">
    <property type="term" value="F:S-adenosylmethionine-dependent methyltransferase activity"/>
    <property type="evidence" value="ECO:0007669"/>
    <property type="project" value="TreeGrafter"/>
</dbReference>
<dbReference type="PANTHER" id="PTHR10509">
    <property type="entry name" value="O-METHYLTRANSFERASE-RELATED"/>
    <property type="match status" value="1"/>
</dbReference>
<dbReference type="GO" id="GO:0032259">
    <property type="term" value="P:methylation"/>
    <property type="evidence" value="ECO:0007669"/>
    <property type="project" value="UniProtKB-KW"/>
</dbReference>
<reference evidence="4" key="1">
    <citation type="submission" date="2020-10" db="EMBL/GenBank/DDBJ databases">
        <authorList>
            <person name="Gilroy R."/>
        </authorList>
    </citation>
    <scope>NUCLEOTIDE SEQUENCE</scope>
    <source>
        <strain evidence="4">CHK193-30670</strain>
    </source>
</reference>
<reference evidence="4" key="2">
    <citation type="journal article" date="2021" name="PeerJ">
        <title>Extensive microbial diversity within the chicken gut microbiome revealed by metagenomics and culture.</title>
        <authorList>
            <person name="Gilroy R."/>
            <person name="Ravi A."/>
            <person name="Getino M."/>
            <person name="Pursley I."/>
            <person name="Horton D.L."/>
            <person name="Alikhan N.F."/>
            <person name="Baker D."/>
            <person name="Gharbi K."/>
            <person name="Hall N."/>
            <person name="Watson M."/>
            <person name="Adriaenssens E.M."/>
            <person name="Foster-Nyarko E."/>
            <person name="Jarju S."/>
            <person name="Secka A."/>
            <person name="Antonio M."/>
            <person name="Oren A."/>
            <person name="Chaudhuri R.R."/>
            <person name="La Ragione R."/>
            <person name="Hildebrand F."/>
            <person name="Pallen M.J."/>
        </authorList>
    </citation>
    <scope>NUCLEOTIDE SEQUENCE</scope>
    <source>
        <strain evidence="4">CHK193-30670</strain>
    </source>
</reference>
<dbReference type="EMBL" id="DVMT01000061">
    <property type="protein sequence ID" value="HIU40856.1"/>
    <property type="molecule type" value="Genomic_DNA"/>
</dbReference>
<dbReference type="PANTHER" id="PTHR10509:SF14">
    <property type="entry name" value="CAFFEOYL-COA O-METHYLTRANSFERASE 3-RELATED"/>
    <property type="match status" value="1"/>
</dbReference>
<keyword evidence="3" id="KW-0949">S-adenosyl-L-methionine</keyword>
<dbReference type="PROSITE" id="PS51682">
    <property type="entry name" value="SAM_OMT_I"/>
    <property type="match status" value="1"/>
</dbReference>
<comment type="caution">
    <text evidence="4">The sequence shown here is derived from an EMBL/GenBank/DDBJ whole genome shotgun (WGS) entry which is preliminary data.</text>
</comment>
<evidence type="ECO:0000256" key="3">
    <source>
        <dbReference type="ARBA" id="ARBA00022691"/>
    </source>
</evidence>
<keyword evidence="2" id="KW-0808">Transferase</keyword>
<dbReference type="InterPro" id="IPR050362">
    <property type="entry name" value="Cation-dep_OMT"/>
</dbReference>
<accession>A0A9D1LJC5</accession>
<dbReference type="InterPro" id="IPR002935">
    <property type="entry name" value="SAM_O-MeTrfase"/>
</dbReference>
<dbReference type="SUPFAM" id="SSF53335">
    <property type="entry name" value="S-adenosyl-L-methionine-dependent methyltransferases"/>
    <property type="match status" value="1"/>
</dbReference>
<proteinExistence type="predicted"/>
<evidence type="ECO:0000256" key="2">
    <source>
        <dbReference type="ARBA" id="ARBA00022679"/>
    </source>
</evidence>
<dbReference type="AlphaFoldDB" id="A0A9D1LJC5"/>
<evidence type="ECO:0000256" key="1">
    <source>
        <dbReference type="ARBA" id="ARBA00022603"/>
    </source>
</evidence>
<name>A0A9D1LJC5_9FIRM</name>
<keyword evidence="1" id="KW-0489">Methyltransferase</keyword>
<protein>
    <submittedName>
        <fullName evidence="4">O-methyltransferase</fullName>
    </submittedName>
</protein>
<evidence type="ECO:0000313" key="4">
    <source>
        <dbReference type="EMBL" id="HIU40856.1"/>
    </source>
</evidence>
<organism evidence="4 5">
    <name type="scientific">Candidatus Aphodocola excrementigallinarum</name>
    <dbReference type="NCBI Taxonomy" id="2840670"/>
    <lineage>
        <taxon>Bacteria</taxon>
        <taxon>Bacillati</taxon>
        <taxon>Bacillota</taxon>
        <taxon>Bacilli</taxon>
        <taxon>Candidatus Aphodocola</taxon>
    </lineage>
</organism>
<dbReference type="Gene3D" id="3.40.50.150">
    <property type="entry name" value="Vaccinia Virus protein VP39"/>
    <property type="match status" value="1"/>
</dbReference>
<dbReference type="CDD" id="cd02440">
    <property type="entry name" value="AdoMet_MTases"/>
    <property type="match status" value="1"/>
</dbReference>
<dbReference type="Pfam" id="PF01596">
    <property type="entry name" value="Methyltransf_3"/>
    <property type="match status" value="1"/>
</dbReference>
<dbReference type="Proteomes" id="UP000824074">
    <property type="component" value="Unassembled WGS sequence"/>
</dbReference>
<gene>
    <name evidence="4" type="ORF">IAB68_06140</name>
</gene>
<dbReference type="GO" id="GO:0008171">
    <property type="term" value="F:O-methyltransferase activity"/>
    <property type="evidence" value="ECO:0007669"/>
    <property type="project" value="InterPro"/>
</dbReference>
<evidence type="ECO:0000313" key="5">
    <source>
        <dbReference type="Proteomes" id="UP000824074"/>
    </source>
</evidence>